<comment type="catalytic activity">
    <reaction evidence="9">
        <text>ATP + H2O = ADP + phosphate + H(+)</text>
        <dbReference type="Rhea" id="RHEA:13065"/>
        <dbReference type="ChEBI" id="CHEBI:15377"/>
        <dbReference type="ChEBI" id="CHEBI:15378"/>
        <dbReference type="ChEBI" id="CHEBI:30616"/>
        <dbReference type="ChEBI" id="CHEBI:43474"/>
        <dbReference type="ChEBI" id="CHEBI:456216"/>
        <dbReference type="EC" id="5.6.2.4"/>
    </reaction>
</comment>
<evidence type="ECO:0000256" key="4">
    <source>
        <dbReference type="ARBA" id="ARBA00022840"/>
    </source>
</evidence>
<dbReference type="SUPFAM" id="SSF158702">
    <property type="entry name" value="Sec63 N-terminal domain-like"/>
    <property type="match status" value="1"/>
</dbReference>
<feature type="compositionally biased region" description="Basic and acidic residues" evidence="10">
    <location>
        <begin position="1170"/>
        <end position="1180"/>
    </location>
</feature>
<comment type="caution">
    <text evidence="12">The sequence shown here is derived from an EMBL/GenBank/DDBJ whole genome shotgun (WGS) entry which is preliminary data.</text>
</comment>
<evidence type="ECO:0000256" key="3">
    <source>
        <dbReference type="ARBA" id="ARBA00022806"/>
    </source>
</evidence>
<evidence type="ECO:0000259" key="11">
    <source>
        <dbReference type="PROSITE" id="PS51192"/>
    </source>
</evidence>
<dbReference type="EMBL" id="NHYE01005630">
    <property type="protein sequence ID" value="PPQ66452.1"/>
    <property type="molecule type" value="Genomic_DNA"/>
</dbReference>
<dbReference type="InterPro" id="IPR014001">
    <property type="entry name" value="Helicase_ATP-bd"/>
</dbReference>
<organism evidence="12 13">
    <name type="scientific">Gymnopilus dilepis</name>
    <dbReference type="NCBI Taxonomy" id="231916"/>
    <lineage>
        <taxon>Eukaryota</taxon>
        <taxon>Fungi</taxon>
        <taxon>Dikarya</taxon>
        <taxon>Basidiomycota</taxon>
        <taxon>Agaricomycotina</taxon>
        <taxon>Agaricomycetes</taxon>
        <taxon>Agaricomycetidae</taxon>
        <taxon>Agaricales</taxon>
        <taxon>Agaricineae</taxon>
        <taxon>Hymenogastraceae</taxon>
        <taxon>Gymnopilus</taxon>
    </lineage>
</organism>
<dbReference type="InterPro" id="IPR052247">
    <property type="entry name" value="Meiotic_Crossover_Helicase"/>
</dbReference>
<keyword evidence="2" id="KW-0378">Hydrolase</keyword>
<evidence type="ECO:0000256" key="8">
    <source>
        <dbReference type="ARBA" id="ARBA00034808"/>
    </source>
</evidence>
<name>A0A409VJK7_9AGAR</name>
<keyword evidence="5" id="KW-0413">Isomerase</keyword>
<feature type="region of interest" description="Disordered" evidence="10">
    <location>
        <begin position="879"/>
        <end position="981"/>
    </location>
</feature>
<evidence type="ECO:0000256" key="10">
    <source>
        <dbReference type="SAM" id="MobiDB-lite"/>
    </source>
</evidence>
<keyword evidence="4" id="KW-0067">ATP-binding</keyword>
<keyword evidence="6" id="KW-0469">Meiosis</keyword>
<feature type="region of interest" description="Disordered" evidence="10">
    <location>
        <begin position="1153"/>
        <end position="1194"/>
    </location>
</feature>
<dbReference type="GO" id="GO:0003676">
    <property type="term" value="F:nucleic acid binding"/>
    <property type="evidence" value="ECO:0007669"/>
    <property type="project" value="InterPro"/>
</dbReference>
<dbReference type="SMART" id="SM00973">
    <property type="entry name" value="Sec63"/>
    <property type="match status" value="1"/>
</dbReference>
<feature type="compositionally biased region" description="Polar residues" evidence="10">
    <location>
        <begin position="949"/>
        <end position="974"/>
    </location>
</feature>
<evidence type="ECO:0000313" key="12">
    <source>
        <dbReference type="EMBL" id="PPQ66452.1"/>
    </source>
</evidence>
<dbReference type="PANTHER" id="PTHR47835">
    <property type="entry name" value="HFM1, ATP DEPENDENT DNA HELICASE HOMOLOG"/>
    <property type="match status" value="1"/>
</dbReference>
<proteinExistence type="predicted"/>
<protein>
    <recommendedName>
        <fullName evidence="8">DNA 3'-5' helicase</fullName>
        <ecNumber evidence="8">5.6.2.4</ecNumber>
    </recommendedName>
</protein>
<comment type="catalytic activity">
    <reaction evidence="7">
        <text>Couples ATP hydrolysis with the unwinding of duplex DNA by translocating in the 3'-5' direction.</text>
        <dbReference type="EC" id="5.6.2.4"/>
    </reaction>
</comment>
<dbReference type="Gene3D" id="1.10.3380.10">
    <property type="entry name" value="Sec63 N-terminal domain-like domain"/>
    <property type="match status" value="1"/>
</dbReference>
<dbReference type="Gene3D" id="3.40.50.300">
    <property type="entry name" value="P-loop containing nucleotide triphosphate hydrolases"/>
    <property type="match status" value="2"/>
</dbReference>
<dbReference type="InterPro" id="IPR004179">
    <property type="entry name" value="Sec63-dom"/>
</dbReference>
<feature type="region of interest" description="Disordered" evidence="10">
    <location>
        <begin position="998"/>
        <end position="1039"/>
    </location>
</feature>
<keyword evidence="1" id="KW-0547">Nucleotide-binding</keyword>
<gene>
    <name evidence="12" type="ORF">CVT26_011210</name>
</gene>
<dbReference type="InterPro" id="IPR011545">
    <property type="entry name" value="DEAD/DEAH_box_helicase_dom"/>
</dbReference>
<evidence type="ECO:0000313" key="13">
    <source>
        <dbReference type="Proteomes" id="UP000284706"/>
    </source>
</evidence>
<accession>A0A409VJK7</accession>
<feature type="compositionally biased region" description="Polar residues" evidence="10">
    <location>
        <begin position="1072"/>
        <end position="1081"/>
    </location>
</feature>
<dbReference type="AlphaFoldDB" id="A0A409VJK7"/>
<dbReference type="Gene3D" id="1.10.10.10">
    <property type="entry name" value="Winged helix-like DNA-binding domain superfamily/Winged helix DNA-binding domain"/>
    <property type="match status" value="1"/>
</dbReference>
<evidence type="ECO:0000256" key="7">
    <source>
        <dbReference type="ARBA" id="ARBA00034617"/>
    </source>
</evidence>
<dbReference type="FunFam" id="1.10.10.10:FF:000012">
    <property type="entry name" value="U5 small nuclear ribonucleoprotein helicase"/>
    <property type="match status" value="1"/>
</dbReference>
<dbReference type="InterPro" id="IPR036388">
    <property type="entry name" value="WH-like_DNA-bd_sf"/>
</dbReference>
<dbReference type="GO" id="GO:0005524">
    <property type="term" value="F:ATP binding"/>
    <property type="evidence" value="ECO:0007669"/>
    <property type="project" value="UniProtKB-KW"/>
</dbReference>
<dbReference type="InterPro" id="IPR057842">
    <property type="entry name" value="WH_MER3"/>
</dbReference>
<dbReference type="GO" id="GO:0051321">
    <property type="term" value="P:meiotic cell cycle"/>
    <property type="evidence" value="ECO:0007669"/>
    <property type="project" value="UniProtKB-KW"/>
</dbReference>
<evidence type="ECO:0000256" key="1">
    <source>
        <dbReference type="ARBA" id="ARBA00022741"/>
    </source>
</evidence>
<feature type="domain" description="Helicase ATP-binding" evidence="11">
    <location>
        <begin position="165"/>
        <end position="344"/>
    </location>
</feature>
<dbReference type="EC" id="5.6.2.4" evidence="8"/>
<dbReference type="Pfam" id="PF00270">
    <property type="entry name" value="DEAD"/>
    <property type="match status" value="1"/>
</dbReference>
<feature type="region of interest" description="Disordered" evidence="10">
    <location>
        <begin position="1061"/>
        <end position="1106"/>
    </location>
</feature>
<feature type="region of interest" description="Disordered" evidence="10">
    <location>
        <begin position="73"/>
        <end position="96"/>
    </location>
</feature>
<dbReference type="GO" id="GO:0043138">
    <property type="term" value="F:3'-5' DNA helicase activity"/>
    <property type="evidence" value="ECO:0007669"/>
    <property type="project" value="UniProtKB-EC"/>
</dbReference>
<dbReference type="OrthoDB" id="5575at2759"/>
<dbReference type="STRING" id="231916.A0A409VJK7"/>
<dbReference type="Proteomes" id="UP000284706">
    <property type="component" value="Unassembled WGS sequence"/>
</dbReference>
<dbReference type="SUPFAM" id="SSF52540">
    <property type="entry name" value="P-loop containing nucleoside triphosphate hydrolases"/>
    <property type="match status" value="2"/>
</dbReference>
<dbReference type="Pfam" id="PF02889">
    <property type="entry name" value="Sec63"/>
    <property type="match status" value="1"/>
</dbReference>
<sequence length="1210" mass="135353">MSDAFYGDSIEDFDLDGAVHYEAEPHNDYTNRHCVVNREAFDDYYEDIEPDLSSPTPVMLPRSRDTAYRNPNYFDSRRAAHPGQVRQTSSGTGRYDRFDSSMFTPQGFATSSEPSRPLTYTVPPDLSNPRNAHGVRLRPVSDLPDIYRTLFKFGVFNAVQSKCFGDVYGGDNNVVISAPTGSGKTVLFELGIIRMVEKNKSNGKQGKCIYVAPTKALCTEKYQEWVKKFEPLGLKCCELTGDTVVFGHNAWGDAKNATIIVTTCEKWDSLTRNWHDHEHILSQIQLFLVDEVHILNESRGSTLEVVISRMKFRGNSIRFIMVSATVPNIEDLANWIGNGSSAAKVFEGVHMFQNNASKEYSDLDVMQMLGRAGRPQFDKDGIAVIMCESGLEEKYKALVQGKTILESSLHNNLSEHLNSEICLGTITDMESAKTWLRSSFLYQRMRRNPQYYALNPGDDWKAGEVVDEVVMNSIAQLKQTLLIEKNEEEPDSKRLSCTEYGEIMSKVGAFVDPANPISSIIMDLILSIPERASLKQILEFICAAEEFQDVKLRNSEKAAFNRLRKDMDIRFEVKKVEKTTDKVFLLVQAVLGGISLNNPDYKNADSQPHLEAFSVFKHISRIARATLDVAIVKKDGLLIKNSLELFRCLSAKAWEDRPVVFRQIEQIGEKSIKVLAEHGVTSFALLRKQSPLKIETLLNRRPPFGLEVLASVAELPQYTLAIEEIEVHSSNGDGPVCAKLLIKCGLSEGTFCVAKSKKPRGRTFQMTTILTLTSDMTFVDVRRIPTKSLKNDKSFEVNAELTKPSQNVVVIITSETIAGVALQEIYKPDVLPGEYPTLDTRPLSSVEMDLVGLEEDSDFWNMTLDSGEDDAVADVQERLSNTRDQEEPSRGSTEKTEIRHNTEKSEARLRPDGRYECNHSCKRKDKPTNLSCRDGVEGPPKKRRRILEQQPSQKPNSTSQSTVQKLHTQSSSAQKQKENRAIKALDSIHEQAHVASNLNLKEGKRLKVQSPPTAGKRKRRPPVDYNISFVDLRDPDPVRNDVPEIDSDADELPMAILTTSVSSQTHKETKGKSTQRNNNTKPAKANEHRAKRAVLSPTNPVQKRSPGTKKVLFLESSDSEGSIEVITPAKSKATCNEPREYAVTLFDESISSTLESTTSPMASPKPSPTHRGDIDSKTSKGTEIPDPIEQDNDEFAELDAWLESGSVRIL</sequence>
<dbReference type="PANTHER" id="PTHR47835:SF3">
    <property type="entry name" value="HELICASE FOR MEIOSIS 1"/>
    <property type="match status" value="1"/>
</dbReference>
<feature type="compositionally biased region" description="Basic and acidic residues" evidence="10">
    <location>
        <begin position="879"/>
        <end position="919"/>
    </location>
</feature>
<evidence type="ECO:0000256" key="2">
    <source>
        <dbReference type="ARBA" id="ARBA00022801"/>
    </source>
</evidence>
<keyword evidence="13" id="KW-1185">Reference proteome</keyword>
<evidence type="ECO:0000256" key="9">
    <source>
        <dbReference type="ARBA" id="ARBA00048988"/>
    </source>
</evidence>
<evidence type="ECO:0000256" key="6">
    <source>
        <dbReference type="ARBA" id="ARBA00023254"/>
    </source>
</evidence>
<dbReference type="PROSITE" id="PS51192">
    <property type="entry name" value="HELICASE_ATP_BIND_1"/>
    <property type="match status" value="1"/>
</dbReference>
<dbReference type="GO" id="GO:0016787">
    <property type="term" value="F:hydrolase activity"/>
    <property type="evidence" value="ECO:0007669"/>
    <property type="project" value="UniProtKB-KW"/>
</dbReference>
<dbReference type="Pfam" id="PF23445">
    <property type="entry name" value="WHD_SNRNP200"/>
    <property type="match status" value="1"/>
</dbReference>
<dbReference type="SMART" id="SM00487">
    <property type="entry name" value="DEXDc"/>
    <property type="match status" value="1"/>
</dbReference>
<evidence type="ECO:0000256" key="5">
    <source>
        <dbReference type="ARBA" id="ARBA00023235"/>
    </source>
</evidence>
<keyword evidence="3" id="KW-0347">Helicase</keyword>
<reference evidence="12 13" key="1">
    <citation type="journal article" date="2018" name="Evol. Lett.">
        <title>Horizontal gene cluster transfer increased hallucinogenic mushroom diversity.</title>
        <authorList>
            <person name="Reynolds H.T."/>
            <person name="Vijayakumar V."/>
            <person name="Gluck-Thaler E."/>
            <person name="Korotkin H.B."/>
            <person name="Matheny P.B."/>
            <person name="Slot J.C."/>
        </authorList>
    </citation>
    <scope>NUCLEOTIDE SEQUENCE [LARGE SCALE GENOMIC DNA]</scope>
    <source>
        <strain evidence="12 13">SRW20</strain>
    </source>
</reference>
<dbReference type="InterPro" id="IPR027417">
    <property type="entry name" value="P-loop_NTPase"/>
</dbReference>
<dbReference type="InParanoid" id="A0A409VJK7"/>